<dbReference type="SUPFAM" id="SSF50331">
    <property type="entry name" value="MOP-like"/>
    <property type="match status" value="1"/>
</dbReference>
<dbReference type="Proteomes" id="UP001501706">
    <property type="component" value="Unassembled WGS sequence"/>
</dbReference>
<evidence type="ECO:0000256" key="3">
    <source>
        <dbReference type="ARBA" id="ARBA00022496"/>
    </source>
</evidence>
<evidence type="ECO:0000256" key="2">
    <source>
        <dbReference type="ARBA" id="ARBA00022475"/>
    </source>
</evidence>
<dbReference type="PANTHER" id="PTHR42781">
    <property type="entry name" value="SPERMIDINE/PUTRESCINE IMPORT ATP-BINDING PROTEIN POTA"/>
    <property type="match status" value="1"/>
</dbReference>
<proteinExistence type="predicted"/>
<dbReference type="InterPro" id="IPR015853">
    <property type="entry name" value="ABC_transpr_FbpC"/>
</dbReference>
<dbReference type="Pfam" id="PF00005">
    <property type="entry name" value="ABC_tran"/>
    <property type="match status" value="1"/>
</dbReference>
<dbReference type="Pfam" id="PF08402">
    <property type="entry name" value="TOBE_2"/>
    <property type="match status" value="1"/>
</dbReference>
<keyword evidence="5 10" id="KW-0067">ATP-binding</keyword>
<keyword evidence="3" id="KW-0410">Iron transport</keyword>
<keyword evidence="1" id="KW-0813">Transport</keyword>
<dbReference type="SMART" id="SM00382">
    <property type="entry name" value="AAA"/>
    <property type="match status" value="1"/>
</dbReference>
<dbReference type="PROSITE" id="PS50893">
    <property type="entry name" value="ABC_TRANSPORTER_2"/>
    <property type="match status" value="1"/>
</dbReference>
<dbReference type="PANTHER" id="PTHR42781:SF4">
    <property type="entry name" value="SPERMIDINE_PUTRESCINE IMPORT ATP-BINDING PROTEIN POTA"/>
    <property type="match status" value="1"/>
</dbReference>
<evidence type="ECO:0000313" key="11">
    <source>
        <dbReference type="Proteomes" id="UP001501706"/>
    </source>
</evidence>
<keyword evidence="4" id="KW-0547">Nucleotide-binding</keyword>
<keyword evidence="11" id="KW-1185">Reference proteome</keyword>
<dbReference type="InterPro" id="IPR017871">
    <property type="entry name" value="ABC_transporter-like_CS"/>
</dbReference>
<keyword evidence="7" id="KW-0406">Ion transport</keyword>
<reference evidence="10 11" key="1">
    <citation type="journal article" date="2019" name="Int. J. Syst. Evol. Microbiol.">
        <title>The Global Catalogue of Microorganisms (GCM) 10K type strain sequencing project: providing services to taxonomists for standard genome sequencing and annotation.</title>
        <authorList>
            <consortium name="The Broad Institute Genomics Platform"/>
            <consortium name="The Broad Institute Genome Sequencing Center for Infectious Disease"/>
            <person name="Wu L."/>
            <person name="Ma J."/>
        </authorList>
    </citation>
    <scope>NUCLEOTIDE SEQUENCE [LARGE SCALE GENOMIC DNA]</scope>
    <source>
        <strain evidence="10 11">JCM 14330</strain>
    </source>
</reference>
<name>A0ABN1B861_9BURK</name>
<keyword evidence="8" id="KW-0472">Membrane</keyword>
<dbReference type="PROSITE" id="PS00211">
    <property type="entry name" value="ABC_TRANSPORTER_1"/>
    <property type="match status" value="1"/>
</dbReference>
<dbReference type="Gene3D" id="3.40.50.300">
    <property type="entry name" value="P-loop containing nucleotide triphosphate hydrolases"/>
    <property type="match status" value="1"/>
</dbReference>
<dbReference type="InterPro" id="IPR003439">
    <property type="entry name" value="ABC_transporter-like_ATP-bd"/>
</dbReference>
<evidence type="ECO:0000259" key="9">
    <source>
        <dbReference type="PROSITE" id="PS50893"/>
    </source>
</evidence>
<dbReference type="InterPro" id="IPR008995">
    <property type="entry name" value="Mo/tungstate-bd_C_term_dom"/>
</dbReference>
<dbReference type="InterPro" id="IPR027417">
    <property type="entry name" value="P-loop_NTPase"/>
</dbReference>
<evidence type="ECO:0000313" key="10">
    <source>
        <dbReference type="EMBL" id="GAA0492015.1"/>
    </source>
</evidence>
<evidence type="ECO:0000256" key="4">
    <source>
        <dbReference type="ARBA" id="ARBA00022741"/>
    </source>
</evidence>
<accession>A0ABN1B861</accession>
<evidence type="ECO:0000256" key="6">
    <source>
        <dbReference type="ARBA" id="ARBA00023004"/>
    </source>
</evidence>
<gene>
    <name evidence="10" type="ORF">GCM10009097_04640</name>
</gene>
<dbReference type="SUPFAM" id="SSF52540">
    <property type="entry name" value="P-loop containing nucleoside triphosphate hydrolases"/>
    <property type="match status" value="1"/>
</dbReference>
<protein>
    <submittedName>
        <fullName evidence="10">ABC transporter ATP-binding protein</fullName>
    </submittedName>
</protein>
<dbReference type="GO" id="GO:0005524">
    <property type="term" value="F:ATP binding"/>
    <property type="evidence" value="ECO:0007669"/>
    <property type="project" value="UniProtKB-KW"/>
</dbReference>
<organism evidence="10 11">
    <name type="scientific">Pigmentiphaga daeguensis</name>
    <dbReference type="NCBI Taxonomy" id="414049"/>
    <lineage>
        <taxon>Bacteria</taxon>
        <taxon>Pseudomonadati</taxon>
        <taxon>Pseudomonadota</taxon>
        <taxon>Betaproteobacteria</taxon>
        <taxon>Burkholderiales</taxon>
        <taxon>Alcaligenaceae</taxon>
        <taxon>Pigmentiphaga</taxon>
    </lineage>
</organism>
<sequence length="359" mass="38720">MRLRNPSAPMPHPHLQLDHVRLGYRMPTGMHVVVDDLSLALHEGRIGCLLGPSGCGKSTVLRAISGFEPLLAGSIALHGEVVATPRRSLAPEKRRVGVMFQDYALFPHLSVEDNVGFGLRREPAAARAARVKGLLSLVGMASLGGKYPHELSGGQQQRVALARALAPRPELLLLDEPFSSLDVDLRERLAGEIRDILKEAEATAILVTHDQAEAFAMADEIGVMEQGRIVQWGKAYDLYHHPATAFVAGFIGAGVLVPGRPTGNGSIRLEFGDIDAPGPVSTNGDVRVLLRPDDLLADADSPIRARLVHKVFRGPGYLYTLRLPSGSEVLAQMPREDGHRMGDEIGIRLRTGSLPAFPA</sequence>
<dbReference type="InterPro" id="IPR013611">
    <property type="entry name" value="Transp-assoc_OB_typ2"/>
</dbReference>
<keyword evidence="6" id="KW-0408">Iron</keyword>
<evidence type="ECO:0000256" key="8">
    <source>
        <dbReference type="ARBA" id="ARBA00023136"/>
    </source>
</evidence>
<keyword evidence="2" id="KW-1003">Cell membrane</keyword>
<evidence type="ECO:0000256" key="1">
    <source>
        <dbReference type="ARBA" id="ARBA00022448"/>
    </source>
</evidence>
<dbReference type="RefSeq" id="WP_243724349.1">
    <property type="nucleotide sequence ID" value="NZ_BAAAEN010000001.1"/>
</dbReference>
<dbReference type="EMBL" id="BAAAEN010000001">
    <property type="protein sequence ID" value="GAA0492015.1"/>
    <property type="molecule type" value="Genomic_DNA"/>
</dbReference>
<dbReference type="InterPro" id="IPR003593">
    <property type="entry name" value="AAA+_ATPase"/>
</dbReference>
<evidence type="ECO:0000256" key="7">
    <source>
        <dbReference type="ARBA" id="ARBA00023065"/>
    </source>
</evidence>
<dbReference type="InterPro" id="IPR050093">
    <property type="entry name" value="ABC_SmlMolc_Importer"/>
</dbReference>
<feature type="domain" description="ABC transporter" evidence="9">
    <location>
        <begin position="15"/>
        <end position="251"/>
    </location>
</feature>
<comment type="caution">
    <text evidence="10">The sequence shown here is derived from an EMBL/GenBank/DDBJ whole genome shotgun (WGS) entry which is preliminary data.</text>
</comment>
<evidence type="ECO:0000256" key="5">
    <source>
        <dbReference type="ARBA" id="ARBA00022840"/>
    </source>
</evidence>
<dbReference type="CDD" id="cd03259">
    <property type="entry name" value="ABC_Carb_Solutes_like"/>
    <property type="match status" value="1"/>
</dbReference>